<dbReference type="AlphaFoldDB" id="A0A485NND8"/>
<dbReference type="GO" id="GO:0005634">
    <property type="term" value="C:nucleus"/>
    <property type="evidence" value="ECO:0007669"/>
    <property type="project" value="UniProtKB-SubCell"/>
</dbReference>
<evidence type="ECO:0000256" key="6">
    <source>
        <dbReference type="SAM" id="MobiDB-lite"/>
    </source>
</evidence>
<reference evidence="8 9" key="1">
    <citation type="submission" date="2019-01" db="EMBL/GenBank/DDBJ databases">
        <authorList>
            <person name="Alioto T."/>
            <person name="Alioto T."/>
        </authorList>
    </citation>
    <scope>NUCLEOTIDE SEQUENCE [LARGE SCALE GENOMIC DNA]</scope>
</reference>
<dbReference type="InterPro" id="IPR021987">
    <property type="entry name" value="SLED"/>
</dbReference>
<dbReference type="Gene3D" id="1.10.150.50">
    <property type="entry name" value="Transcription Factor, Ets-1"/>
    <property type="match status" value="1"/>
</dbReference>
<organism evidence="8 9">
    <name type="scientific">Lynx pardinus</name>
    <name type="common">Iberian lynx</name>
    <name type="synonym">Felis pardina</name>
    <dbReference type="NCBI Taxonomy" id="191816"/>
    <lineage>
        <taxon>Eukaryota</taxon>
        <taxon>Metazoa</taxon>
        <taxon>Chordata</taxon>
        <taxon>Craniata</taxon>
        <taxon>Vertebrata</taxon>
        <taxon>Euteleostomi</taxon>
        <taxon>Mammalia</taxon>
        <taxon>Eutheria</taxon>
        <taxon>Laurasiatheria</taxon>
        <taxon>Carnivora</taxon>
        <taxon>Feliformia</taxon>
        <taxon>Felidae</taxon>
        <taxon>Felinae</taxon>
        <taxon>Lynx</taxon>
    </lineage>
</organism>
<sequence length="664" mass="74552">MKLEVANKNNPDTYWVATVITTCGQLLLLRYCGYGEDRRADFWCDVVIADLHPVGWCTQNNKALMPPDAIKEKYTDWTEFLIRDLTGSRTAPASLLEGDHADLRSHFFTVGMKLETVNLSEPFHICPASVTKVFNNHFFQVTIDDLRPEPSKLSMLCHADSLGILPVQWCLKNGVNLTPPKGYSGQDFDWADYHKQHGTEEAPPFGFRNTSFSRGFTKNMKLEAVNPRNPGELCVASVVSVKGRLMWLHLEAQKKRKIAVVQPEKQLPSTVPVEKIPHDLCLFSPLDTTGTVNGKYCCPQLFINHRCFSGPYLNKGRIAELPQSVGPGKCVLVLKEVLSMIINAAYKPGRVLRELQLVEDPHWNFQEETLKAKYRGKTYRAVAKIVRTSDQVADFCRRVCAKLECCPNLFSPVLVSENCPENCSIHTKTKYTYYYGKRKKIVKPPIGEASVESGPPKPARRRKRRKSIFVQKKRRSSAMDFAAGSGEESEEEDADAMDEDTGSEETGSELRDDQTDTSSADVPSTRPRRAVTLRSSSEPERRPPVERPRRGRRAQAASCAEGGEQGAAGGQDPAEETKQEEEERLVLESNPLEWTVTDVVRFIKLTDCAPLAKIFQEQDIDGQALLLLTLPTVQECMELKLGPAIKLCHQIERVKVAFYAQYAN</sequence>
<dbReference type="PROSITE" id="PS51079">
    <property type="entry name" value="MBT"/>
    <property type="match status" value="3"/>
</dbReference>
<keyword evidence="2" id="KW-0678">Repressor</keyword>
<comment type="subcellular location">
    <subcellularLocation>
        <location evidence="1">Nucleus</location>
    </subcellularLocation>
</comment>
<protein>
    <submittedName>
        <fullName evidence="8">Scm-like with four mbt domains 2</fullName>
    </submittedName>
</protein>
<evidence type="ECO:0000256" key="2">
    <source>
        <dbReference type="ARBA" id="ARBA00022491"/>
    </source>
</evidence>
<dbReference type="Proteomes" id="UP000386466">
    <property type="component" value="Unassembled WGS sequence"/>
</dbReference>
<evidence type="ECO:0000313" key="8">
    <source>
        <dbReference type="EMBL" id="VFV34137.1"/>
    </source>
</evidence>
<evidence type="ECO:0000256" key="4">
    <source>
        <dbReference type="ARBA" id="ARBA00023242"/>
    </source>
</evidence>
<dbReference type="Gene3D" id="3.90.1150.190">
    <property type="entry name" value="SLED domain"/>
    <property type="match status" value="1"/>
</dbReference>
<dbReference type="Pfam" id="PF00536">
    <property type="entry name" value="SAM_1"/>
    <property type="match status" value="1"/>
</dbReference>
<dbReference type="SUPFAM" id="SSF47769">
    <property type="entry name" value="SAM/Pointed domain"/>
    <property type="match status" value="1"/>
</dbReference>
<dbReference type="FunFam" id="1.10.150.50:FF:000027">
    <property type="entry name" value="scm-like with four MBT domains protein 2"/>
    <property type="match status" value="1"/>
</dbReference>
<feature type="compositionally biased region" description="Basic residues" evidence="6">
    <location>
        <begin position="458"/>
        <end position="476"/>
    </location>
</feature>
<name>A0A485NND8_LYNPA</name>
<dbReference type="EMBL" id="CAAGRJ010019207">
    <property type="protein sequence ID" value="VFV34137.1"/>
    <property type="molecule type" value="Genomic_DNA"/>
</dbReference>
<dbReference type="InterPro" id="IPR004092">
    <property type="entry name" value="Mbt"/>
</dbReference>
<feature type="repeat" description="MBT" evidence="5">
    <location>
        <begin position="75"/>
        <end position="180"/>
    </location>
</feature>
<accession>A0A485NND8</accession>
<dbReference type="PANTHER" id="PTHR12247:SF62">
    <property type="entry name" value="SCM-LIKE WITH FOUR MBT DOMAINS PROTEIN 2"/>
    <property type="match status" value="1"/>
</dbReference>
<dbReference type="GO" id="GO:0003714">
    <property type="term" value="F:transcription corepressor activity"/>
    <property type="evidence" value="ECO:0007669"/>
    <property type="project" value="InterPro"/>
</dbReference>
<evidence type="ECO:0000256" key="1">
    <source>
        <dbReference type="ARBA" id="ARBA00004123"/>
    </source>
</evidence>
<dbReference type="Gene3D" id="2.30.30.140">
    <property type="match status" value="3"/>
</dbReference>
<evidence type="ECO:0000313" key="9">
    <source>
        <dbReference type="Proteomes" id="UP000386466"/>
    </source>
</evidence>
<dbReference type="InterPro" id="IPR013761">
    <property type="entry name" value="SAM/pointed_sf"/>
</dbReference>
<dbReference type="PANTHER" id="PTHR12247">
    <property type="entry name" value="POLYCOMB GROUP PROTEIN"/>
    <property type="match status" value="1"/>
</dbReference>
<evidence type="ECO:0000256" key="5">
    <source>
        <dbReference type="PROSITE-ProRule" id="PRU00459"/>
    </source>
</evidence>
<dbReference type="GO" id="GO:0003682">
    <property type="term" value="F:chromatin binding"/>
    <property type="evidence" value="ECO:0007669"/>
    <property type="project" value="TreeGrafter"/>
</dbReference>
<feature type="repeat" description="MBT" evidence="5">
    <location>
        <begin position="188"/>
        <end position="251"/>
    </location>
</feature>
<dbReference type="FunFam" id="3.90.1150.190:FF:000002">
    <property type="entry name" value="Scm-like with four MBT domains protein 2"/>
    <property type="match status" value="1"/>
</dbReference>
<dbReference type="FunFam" id="2.30.30.140:FF:000010">
    <property type="entry name" value="MBT domain-containing protein 1 isoform X1"/>
    <property type="match status" value="1"/>
</dbReference>
<dbReference type="Pfam" id="PF12140">
    <property type="entry name" value="SLED"/>
    <property type="match status" value="1"/>
</dbReference>
<keyword evidence="4" id="KW-0539">Nucleus</keyword>
<keyword evidence="9" id="KW-1185">Reference proteome</keyword>
<evidence type="ECO:0000259" key="7">
    <source>
        <dbReference type="SMART" id="SM00454"/>
    </source>
</evidence>
<feature type="repeat" description="MBT" evidence="5">
    <location>
        <begin position="1"/>
        <end position="67"/>
    </location>
</feature>
<dbReference type="Pfam" id="PF02820">
    <property type="entry name" value="MBT"/>
    <property type="match status" value="3"/>
</dbReference>
<feature type="region of interest" description="Disordered" evidence="6">
    <location>
        <begin position="446"/>
        <end position="584"/>
    </location>
</feature>
<dbReference type="SUPFAM" id="SSF63748">
    <property type="entry name" value="Tudor/PWWP/MBT"/>
    <property type="match status" value="3"/>
</dbReference>
<proteinExistence type="predicted"/>
<keyword evidence="3" id="KW-0677">Repeat</keyword>
<feature type="compositionally biased region" description="Acidic residues" evidence="6">
    <location>
        <begin position="487"/>
        <end position="507"/>
    </location>
</feature>
<gene>
    <name evidence="8" type="ORF">LYPA_23C008821</name>
</gene>
<dbReference type="CDD" id="cd20116">
    <property type="entry name" value="MBT_SFMBT2_rpt3"/>
    <property type="match status" value="1"/>
</dbReference>
<dbReference type="SMART" id="SM00561">
    <property type="entry name" value="MBT"/>
    <property type="match status" value="3"/>
</dbReference>
<dbReference type="InterPro" id="IPR050548">
    <property type="entry name" value="PcG_chromatin_remod_factors"/>
</dbReference>
<dbReference type="CDD" id="cd09581">
    <property type="entry name" value="SAM_Scm-like-4MBT1_2"/>
    <property type="match status" value="1"/>
</dbReference>
<dbReference type="InterPro" id="IPR047354">
    <property type="entry name" value="MBT_SFMBT2_rpt3"/>
</dbReference>
<feature type="domain" description="SAM" evidence="7">
    <location>
        <begin position="591"/>
        <end position="657"/>
    </location>
</feature>
<feature type="compositionally biased region" description="Basic and acidic residues" evidence="6">
    <location>
        <begin position="537"/>
        <end position="548"/>
    </location>
</feature>
<dbReference type="GO" id="GO:0042393">
    <property type="term" value="F:histone binding"/>
    <property type="evidence" value="ECO:0007669"/>
    <property type="project" value="InterPro"/>
</dbReference>
<dbReference type="InterPro" id="IPR037604">
    <property type="entry name" value="Scm-like-4MBT1/2_SAM"/>
</dbReference>
<dbReference type="InterPro" id="IPR001660">
    <property type="entry name" value="SAM"/>
</dbReference>
<dbReference type="InterPro" id="IPR038348">
    <property type="entry name" value="SLED_sf"/>
</dbReference>
<dbReference type="SMART" id="SM00454">
    <property type="entry name" value="SAM"/>
    <property type="match status" value="1"/>
</dbReference>
<evidence type="ECO:0000256" key="3">
    <source>
        <dbReference type="ARBA" id="ARBA00022737"/>
    </source>
</evidence>